<evidence type="ECO:0000313" key="2">
    <source>
        <dbReference type="EMBL" id="CAH0543296.1"/>
    </source>
</evidence>
<keyword evidence="1" id="KW-1133">Transmembrane helix</keyword>
<protein>
    <submittedName>
        <fullName evidence="2">Uncharacterized protein</fullName>
    </submittedName>
</protein>
<dbReference type="EMBL" id="CAKLDM010000005">
    <property type="protein sequence ID" value="CAH0543296.1"/>
    <property type="molecule type" value="Genomic_DNA"/>
</dbReference>
<reference evidence="2" key="1">
    <citation type="submission" date="2021-11" db="EMBL/GenBank/DDBJ databases">
        <authorList>
            <person name="Rodrigo-Torres L."/>
            <person name="Arahal R. D."/>
            <person name="Lucena T."/>
        </authorList>
    </citation>
    <scope>NUCLEOTIDE SEQUENCE</scope>
    <source>
        <strain evidence="2">CECT 7928</strain>
    </source>
</reference>
<dbReference type="Proteomes" id="UP000838748">
    <property type="component" value="Unassembled WGS sequence"/>
</dbReference>
<gene>
    <name evidence="2" type="ORF">VMF7928_04508</name>
</gene>
<organism evidence="2 3">
    <name type="scientific">Vibrio marisflavi CECT 7928</name>
    <dbReference type="NCBI Taxonomy" id="634439"/>
    <lineage>
        <taxon>Bacteria</taxon>
        <taxon>Pseudomonadati</taxon>
        <taxon>Pseudomonadota</taxon>
        <taxon>Gammaproteobacteria</taxon>
        <taxon>Vibrionales</taxon>
        <taxon>Vibrionaceae</taxon>
        <taxon>Vibrio</taxon>
    </lineage>
</organism>
<feature type="transmembrane region" description="Helical" evidence="1">
    <location>
        <begin position="76"/>
        <end position="97"/>
    </location>
</feature>
<keyword evidence="3" id="KW-1185">Reference proteome</keyword>
<feature type="transmembrane region" description="Helical" evidence="1">
    <location>
        <begin position="12"/>
        <end position="34"/>
    </location>
</feature>
<dbReference type="RefSeq" id="WP_237364202.1">
    <property type="nucleotide sequence ID" value="NZ_CAKLDM010000005.1"/>
</dbReference>
<feature type="transmembrane region" description="Helical" evidence="1">
    <location>
        <begin position="40"/>
        <end position="56"/>
    </location>
</feature>
<evidence type="ECO:0000256" key="1">
    <source>
        <dbReference type="SAM" id="Phobius"/>
    </source>
</evidence>
<sequence length="317" mass="34616">MNSVDIYRAHKAFCHLVLYTAAGISMYLTVTFMYSLGKGTGLAITFSILGLLFDAVKNYSPMLILSLLDKNKATAILLSIISLSLVFLSTTASIFSLQNGVDSVLSQSRTAQVAKQKISSLQSEIENLETLRTRQLNVDHITQASTTSQLIAKKRAALSKAMDTSVNIKSDSLLASYSTLIVLTISIALEVLSLAMTLCLHHLSAKKYSKQGVALEQTPKVSQNVEVGESSILVEEAKSEAPLGDGMNRAYSVLVNPRVVEDMQLALIQGRCLPTHRSIYNCFRNTIRQKEVKTYLMELAARNIIRSTGKGGYVLSS</sequence>
<proteinExistence type="predicted"/>
<name>A0ABN8ECV4_9VIBR</name>
<feature type="transmembrane region" description="Helical" evidence="1">
    <location>
        <begin position="174"/>
        <end position="200"/>
    </location>
</feature>
<comment type="caution">
    <text evidence="2">The sequence shown here is derived from an EMBL/GenBank/DDBJ whole genome shotgun (WGS) entry which is preliminary data.</text>
</comment>
<keyword evidence="1" id="KW-0472">Membrane</keyword>
<evidence type="ECO:0000313" key="3">
    <source>
        <dbReference type="Proteomes" id="UP000838748"/>
    </source>
</evidence>
<accession>A0ABN8ECV4</accession>
<keyword evidence="1" id="KW-0812">Transmembrane</keyword>